<dbReference type="AlphaFoldDB" id="A0AAD6UMW0"/>
<keyword evidence="2" id="KW-1185">Reference proteome</keyword>
<sequence length="513" mass="57346">MAQTEEVTKPTLALKDFASALGAIIARLQTIVRIGDQLAIMKSLEHKTMAIVKQTVQCALFVQEYTSTGFCSRSVRNIWSDTDKKIDELINVLRELKGSFDGSLIVQGLFLSIKTLRTLEGLVEYPEKAESGGDERCLAYWTQLPNGSLSLPIPETSSGWLGSRAPVKAQLQPHSESLRGLERLGAFLFFDRNDPARSHPDGVIRTIAYSLALSNPHIAAAISVVIQRDPAAVNAPLLTQFKMLLQPLWSLAERVALHDLNQFHKLPTFIRCLITSRREADIDRHFRSRIVAKELDPQDSARDVEIFIYHEIDRIRKQRNLDPAWPEQSYLQELVSISGGLFIWASTTIRFIDSYRPGKRLKMLTSDSKGSTGLDSLYSTALRNSGPGKMRPSDMTPAPYCHVSFKWIPMTDKTIDMLLGSGSMPSAGVLEYFDCVIQWRVGAEARTLHASFADYLTDTTRSGGEPWAVDTKLGQQSLSSACLRILVTELRLRVLILLVYVFFPQPPTLPPTR</sequence>
<organism evidence="1 2">
    <name type="scientific">Mycena pura</name>
    <dbReference type="NCBI Taxonomy" id="153505"/>
    <lineage>
        <taxon>Eukaryota</taxon>
        <taxon>Fungi</taxon>
        <taxon>Dikarya</taxon>
        <taxon>Basidiomycota</taxon>
        <taxon>Agaricomycotina</taxon>
        <taxon>Agaricomycetes</taxon>
        <taxon>Agaricomycetidae</taxon>
        <taxon>Agaricales</taxon>
        <taxon>Marasmiineae</taxon>
        <taxon>Mycenaceae</taxon>
        <taxon>Mycena</taxon>
    </lineage>
</organism>
<comment type="caution">
    <text evidence="1">The sequence shown here is derived from an EMBL/GenBank/DDBJ whole genome shotgun (WGS) entry which is preliminary data.</text>
</comment>
<reference evidence="1" key="1">
    <citation type="submission" date="2023-03" db="EMBL/GenBank/DDBJ databases">
        <title>Massive genome expansion in bonnet fungi (Mycena s.s.) driven by repeated elements and novel gene families across ecological guilds.</title>
        <authorList>
            <consortium name="Lawrence Berkeley National Laboratory"/>
            <person name="Harder C.B."/>
            <person name="Miyauchi S."/>
            <person name="Viragh M."/>
            <person name="Kuo A."/>
            <person name="Thoen E."/>
            <person name="Andreopoulos B."/>
            <person name="Lu D."/>
            <person name="Skrede I."/>
            <person name="Drula E."/>
            <person name="Henrissat B."/>
            <person name="Morin E."/>
            <person name="Kohler A."/>
            <person name="Barry K."/>
            <person name="LaButti K."/>
            <person name="Morin E."/>
            <person name="Salamov A."/>
            <person name="Lipzen A."/>
            <person name="Mereny Z."/>
            <person name="Hegedus B."/>
            <person name="Baldrian P."/>
            <person name="Stursova M."/>
            <person name="Weitz H."/>
            <person name="Taylor A."/>
            <person name="Grigoriev I.V."/>
            <person name="Nagy L.G."/>
            <person name="Martin F."/>
            <person name="Kauserud H."/>
        </authorList>
    </citation>
    <scope>NUCLEOTIDE SEQUENCE</scope>
    <source>
        <strain evidence="1">9144</strain>
    </source>
</reference>
<proteinExistence type="predicted"/>
<evidence type="ECO:0000313" key="1">
    <source>
        <dbReference type="EMBL" id="KAJ7190669.1"/>
    </source>
</evidence>
<protein>
    <submittedName>
        <fullName evidence="1">Uncharacterized protein</fullName>
    </submittedName>
</protein>
<accession>A0AAD6UMW0</accession>
<name>A0AAD6UMW0_9AGAR</name>
<dbReference type="EMBL" id="JARJCW010000145">
    <property type="protein sequence ID" value="KAJ7190669.1"/>
    <property type="molecule type" value="Genomic_DNA"/>
</dbReference>
<dbReference type="Proteomes" id="UP001219525">
    <property type="component" value="Unassembled WGS sequence"/>
</dbReference>
<evidence type="ECO:0000313" key="2">
    <source>
        <dbReference type="Proteomes" id="UP001219525"/>
    </source>
</evidence>
<gene>
    <name evidence="1" type="ORF">GGX14DRAFT_603899</name>
</gene>